<dbReference type="GO" id="GO:0003735">
    <property type="term" value="F:structural constituent of ribosome"/>
    <property type="evidence" value="ECO:0007669"/>
    <property type="project" value="InterPro"/>
</dbReference>
<feature type="domain" description="Large ribosomal subunit protein bL9 C-terminal" evidence="9">
    <location>
        <begin position="68"/>
        <end position="148"/>
    </location>
</feature>
<dbReference type="GO" id="GO:0019843">
    <property type="term" value="F:rRNA binding"/>
    <property type="evidence" value="ECO:0007669"/>
    <property type="project" value="UniProtKB-UniRule"/>
</dbReference>
<dbReference type="InterPro" id="IPR009027">
    <property type="entry name" value="Ribosomal_bL9/RNase_H1_N"/>
</dbReference>
<evidence type="ECO:0000256" key="2">
    <source>
        <dbReference type="ARBA" id="ARBA00022730"/>
    </source>
</evidence>
<protein>
    <recommendedName>
        <fullName evidence="6 7">Large ribosomal subunit protein bL9</fullName>
    </recommendedName>
</protein>
<comment type="function">
    <text evidence="7">Binds to the 23S rRNA.</text>
</comment>
<dbReference type="NCBIfam" id="TIGR00158">
    <property type="entry name" value="L9"/>
    <property type="match status" value="1"/>
</dbReference>
<evidence type="ECO:0000256" key="3">
    <source>
        <dbReference type="ARBA" id="ARBA00022884"/>
    </source>
</evidence>
<evidence type="ECO:0000256" key="4">
    <source>
        <dbReference type="ARBA" id="ARBA00022980"/>
    </source>
</evidence>
<gene>
    <name evidence="7 10" type="primary">rplI</name>
    <name evidence="10" type="ORF">COU83_01615</name>
</gene>
<evidence type="ECO:0000256" key="5">
    <source>
        <dbReference type="ARBA" id="ARBA00023274"/>
    </source>
</evidence>
<evidence type="ECO:0000313" key="11">
    <source>
        <dbReference type="Proteomes" id="UP000231347"/>
    </source>
</evidence>
<reference evidence="11" key="1">
    <citation type="submission" date="2017-09" db="EMBL/GenBank/DDBJ databases">
        <title>Depth-based differentiation of microbial function through sediment-hosted aquifers and enrichment of novel symbionts in the deep terrestrial subsurface.</title>
        <authorList>
            <person name="Probst A.J."/>
            <person name="Ladd B."/>
            <person name="Jarett J.K."/>
            <person name="Geller-Mcgrath D.E."/>
            <person name="Sieber C.M.K."/>
            <person name="Emerson J.B."/>
            <person name="Anantharaman K."/>
            <person name="Thomas B.C."/>
            <person name="Malmstrom R."/>
            <person name="Stieglmeier M."/>
            <person name="Klingl A."/>
            <person name="Woyke T."/>
            <person name="Ryan C.M."/>
            <person name="Banfield J.F."/>
        </authorList>
    </citation>
    <scope>NUCLEOTIDE SEQUENCE [LARGE SCALE GENOMIC DNA]</scope>
</reference>
<dbReference type="Gene3D" id="3.10.430.100">
    <property type="entry name" value="Ribosomal protein L9, C-terminal domain"/>
    <property type="match status" value="1"/>
</dbReference>
<dbReference type="Pfam" id="PF03948">
    <property type="entry name" value="Ribosomal_L9_C"/>
    <property type="match status" value="1"/>
</dbReference>
<dbReference type="Gene3D" id="3.40.5.10">
    <property type="entry name" value="Ribosomal protein L9, N-terminal domain"/>
    <property type="match status" value="1"/>
</dbReference>
<organism evidence="10 11">
    <name type="scientific">Candidatus Portnoybacteria bacterium CG10_big_fil_rev_8_21_14_0_10_40_22</name>
    <dbReference type="NCBI Taxonomy" id="1974814"/>
    <lineage>
        <taxon>Bacteria</taxon>
        <taxon>Candidatus Portnoyibacteriota</taxon>
    </lineage>
</organism>
<proteinExistence type="inferred from homology"/>
<dbReference type="InterPro" id="IPR020070">
    <property type="entry name" value="Ribosomal_bL9_N"/>
</dbReference>
<dbReference type="AlphaFoldDB" id="A0A2M8KG27"/>
<name>A0A2M8KG27_9BACT</name>
<dbReference type="Pfam" id="PF01281">
    <property type="entry name" value="Ribosomal_L9_N"/>
    <property type="match status" value="1"/>
</dbReference>
<dbReference type="InterPro" id="IPR020594">
    <property type="entry name" value="Ribosomal_bL9_bac/chp"/>
</dbReference>
<dbReference type="HAMAP" id="MF_00503">
    <property type="entry name" value="Ribosomal_bL9"/>
    <property type="match status" value="1"/>
</dbReference>
<evidence type="ECO:0000259" key="9">
    <source>
        <dbReference type="Pfam" id="PF03948"/>
    </source>
</evidence>
<dbReference type="GO" id="GO:0006412">
    <property type="term" value="P:translation"/>
    <property type="evidence" value="ECO:0007669"/>
    <property type="project" value="UniProtKB-UniRule"/>
</dbReference>
<comment type="similarity">
    <text evidence="1 7">Belongs to the bacterial ribosomal protein bL9 family.</text>
</comment>
<evidence type="ECO:0000256" key="1">
    <source>
        <dbReference type="ARBA" id="ARBA00010605"/>
    </source>
</evidence>
<comment type="caution">
    <text evidence="10">The sequence shown here is derived from an EMBL/GenBank/DDBJ whole genome shotgun (WGS) entry which is preliminary data.</text>
</comment>
<dbReference type="SUPFAM" id="SSF55653">
    <property type="entry name" value="Ribosomal protein L9 C-domain"/>
    <property type="match status" value="1"/>
</dbReference>
<dbReference type="GO" id="GO:1990904">
    <property type="term" value="C:ribonucleoprotein complex"/>
    <property type="evidence" value="ECO:0007669"/>
    <property type="project" value="UniProtKB-KW"/>
</dbReference>
<sequence>MLKIMKIVLLKDIKTLGQAGDIKDVSDGYARNFLIARGLGVLADKTALIQAEKVRIERARLAELELKDTESLVKKIDEQEFVIKAKAKDGKLFGGIGSAEIIEAIAKSGFKLPSSAIKLTKRLKEVGEHEVELHLPHNLEAKIKVIIKEE</sequence>
<dbReference type="SUPFAM" id="SSF55658">
    <property type="entry name" value="L9 N-domain-like"/>
    <property type="match status" value="1"/>
</dbReference>
<evidence type="ECO:0000259" key="8">
    <source>
        <dbReference type="Pfam" id="PF01281"/>
    </source>
</evidence>
<accession>A0A2M8KG27</accession>
<dbReference type="InterPro" id="IPR000244">
    <property type="entry name" value="Ribosomal_bL9"/>
</dbReference>
<keyword evidence="2 7" id="KW-0699">rRNA-binding</keyword>
<dbReference type="EMBL" id="PFDY01000038">
    <property type="protein sequence ID" value="PJE58843.1"/>
    <property type="molecule type" value="Genomic_DNA"/>
</dbReference>
<keyword evidence="5 7" id="KW-0687">Ribonucleoprotein</keyword>
<dbReference type="InterPro" id="IPR020069">
    <property type="entry name" value="Ribosomal_bL9_C"/>
</dbReference>
<keyword evidence="4 7" id="KW-0689">Ribosomal protein</keyword>
<dbReference type="InterPro" id="IPR036791">
    <property type="entry name" value="Ribosomal_bL9_C_sf"/>
</dbReference>
<dbReference type="InterPro" id="IPR036935">
    <property type="entry name" value="Ribosomal_bL9_N_sf"/>
</dbReference>
<evidence type="ECO:0000256" key="6">
    <source>
        <dbReference type="ARBA" id="ARBA00035292"/>
    </source>
</evidence>
<feature type="domain" description="Ribosomal protein L9" evidence="8">
    <location>
        <begin position="5"/>
        <end position="48"/>
    </location>
</feature>
<dbReference type="GO" id="GO:0005840">
    <property type="term" value="C:ribosome"/>
    <property type="evidence" value="ECO:0007669"/>
    <property type="project" value="UniProtKB-KW"/>
</dbReference>
<evidence type="ECO:0000256" key="7">
    <source>
        <dbReference type="HAMAP-Rule" id="MF_00503"/>
    </source>
</evidence>
<dbReference type="Proteomes" id="UP000231347">
    <property type="component" value="Unassembled WGS sequence"/>
</dbReference>
<dbReference type="PANTHER" id="PTHR21368">
    <property type="entry name" value="50S RIBOSOMAL PROTEIN L9"/>
    <property type="match status" value="1"/>
</dbReference>
<keyword evidence="3 7" id="KW-0694">RNA-binding</keyword>
<evidence type="ECO:0000313" key="10">
    <source>
        <dbReference type="EMBL" id="PJE58843.1"/>
    </source>
</evidence>